<comment type="caution">
    <text evidence="1">The sequence shown here is derived from an EMBL/GenBank/DDBJ whole genome shotgun (WGS) entry which is preliminary data.</text>
</comment>
<dbReference type="Proteomes" id="UP001634394">
    <property type="component" value="Unassembled WGS sequence"/>
</dbReference>
<protein>
    <submittedName>
        <fullName evidence="1">Uncharacterized protein</fullName>
    </submittedName>
</protein>
<organism evidence="1 2">
    <name type="scientific">Sinanodonta woodiana</name>
    <name type="common">Chinese pond mussel</name>
    <name type="synonym">Anodonta woodiana</name>
    <dbReference type="NCBI Taxonomy" id="1069815"/>
    <lineage>
        <taxon>Eukaryota</taxon>
        <taxon>Metazoa</taxon>
        <taxon>Spiralia</taxon>
        <taxon>Lophotrochozoa</taxon>
        <taxon>Mollusca</taxon>
        <taxon>Bivalvia</taxon>
        <taxon>Autobranchia</taxon>
        <taxon>Heteroconchia</taxon>
        <taxon>Palaeoheterodonta</taxon>
        <taxon>Unionida</taxon>
        <taxon>Unionoidea</taxon>
        <taxon>Unionidae</taxon>
        <taxon>Unioninae</taxon>
        <taxon>Sinanodonta</taxon>
    </lineage>
</organism>
<dbReference type="AlphaFoldDB" id="A0ABD3WSZ8"/>
<sequence length="182" mass="20921">MPICVCSQHFVGGVKAYLHDRTSPAWPPSLHRCILENQRLLHLLTAVIEKRHIDYSKRVTEEHSASHDISAQCDAGNSEPVLQLPTEYESHSKGIQTDLTIKEIQQLVDDNKARLIEALENEQFNIKGLYSFNYYENNNKNVGFYTGMPEFELLKLVFNFIEGHMNSNIKSLSRENKFYCAC</sequence>
<gene>
    <name evidence="1" type="ORF">ACJMK2_034319</name>
</gene>
<evidence type="ECO:0000313" key="1">
    <source>
        <dbReference type="EMBL" id="KAL3876476.1"/>
    </source>
</evidence>
<dbReference type="EMBL" id="JBJQND010000005">
    <property type="protein sequence ID" value="KAL3876476.1"/>
    <property type="molecule type" value="Genomic_DNA"/>
</dbReference>
<keyword evidence="2" id="KW-1185">Reference proteome</keyword>
<name>A0ABD3WSZ8_SINWO</name>
<evidence type="ECO:0000313" key="2">
    <source>
        <dbReference type="Proteomes" id="UP001634394"/>
    </source>
</evidence>
<accession>A0ABD3WSZ8</accession>
<reference evidence="1 2" key="1">
    <citation type="submission" date="2024-11" db="EMBL/GenBank/DDBJ databases">
        <title>Chromosome-level genome assembly of the freshwater bivalve Anodonta woodiana.</title>
        <authorList>
            <person name="Chen X."/>
        </authorList>
    </citation>
    <scope>NUCLEOTIDE SEQUENCE [LARGE SCALE GENOMIC DNA]</scope>
    <source>
        <strain evidence="1">MN2024</strain>
        <tissue evidence="1">Gills</tissue>
    </source>
</reference>
<proteinExistence type="predicted"/>